<reference evidence="1 2" key="1">
    <citation type="submission" date="2014-04" db="EMBL/GenBank/DDBJ databases">
        <authorList>
            <consortium name="DOE Joint Genome Institute"/>
            <person name="Kuo A."/>
            <person name="Kohler A."/>
            <person name="Costa M.D."/>
            <person name="Nagy L.G."/>
            <person name="Floudas D."/>
            <person name="Copeland A."/>
            <person name="Barry K.W."/>
            <person name="Cichocki N."/>
            <person name="Veneault-Fourrey C."/>
            <person name="LaButti K."/>
            <person name="Lindquist E.A."/>
            <person name="Lipzen A."/>
            <person name="Lundell T."/>
            <person name="Morin E."/>
            <person name="Murat C."/>
            <person name="Sun H."/>
            <person name="Tunlid A."/>
            <person name="Henrissat B."/>
            <person name="Grigoriev I.V."/>
            <person name="Hibbett D.S."/>
            <person name="Martin F."/>
            <person name="Nordberg H.P."/>
            <person name="Cantor M.N."/>
            <person name="Hua S.X."/>
        </authorList>
    </citation>
    <scope>NUCLEOTIDE SEQUENCE [LARGE SCALE GENOMIC DNA]</scope>
    <source>
        <strain evidence="1 2">Marx 270</strain>
    </source>
</reference>
<organism evidence="1 2">
    <name type="scientific">Pisolithus tinctorius Marx 270</name>
    <dbReference type="NCBI Taxonomy" id="870435"/>
    <lineage>
        <taxon>Eukaryota</taxon>
        <taxon>Fungi</taxon>
        <taxon>Dikarya</taxon>
        <taxon>Basidiomycota</taxon>
        <taxon>Agaricomycotina</taxon>
        <taxon>Agaricomycetes</taxon>
        <taxon>Agaricomycetidae</taxon>
        <taxon>Boletales</taxon>
        <taxon>Sclerodermatineae</taxon>
        <taxon>Pisolithaceae</taxon>
        <taxon>Pisolithus</taxon>
    </lineage>
</organism>
<name>A0A0C3J5L7_PISTI</name>
<protein>
    <submittedName>
        <fullName evidence="1">Uncharacterized protein</fullName>
    </submittedName>
</protein>
<dbReference type="EMBL" id="KN832260">
    <property type="protein sequence ID" value="KIN93001.1"/>
    <property type="molecule type" value="Genomic_DNA"/>
</dbReference>
<dbReference type="Proteomes" id="UP000054217">
    <property type="component" value="Unassembled WGS sequence"/>
</dbReference>
<dbReference type="AlphaFoldDB" id="A0A0C3J5L7"/>
<sequence length="178" mass="20532">MASQQRLRCSSWGCLRTFQPHFSRFCPSYIYRHPLQPTSVIWTGVRVGHLVTTSFRSSSTTNPHASSILQIHLPLFVFFPRFFEYICLTSLVARSTRSMTSFFPLSKMRSRQGLHSILHQVLPWRLECACDRPQGSEATQLISILSCSCDRPRGWKLHNSHRSYLVNTMSVSQCFELC</sequence>
<evidence type="ECO:0000313" key="2">
    <source>
        <dbReference type="Proteomes" id="UP000054217"/>
    </source>
</evidence>
<proteinExistence type="predicted"/>
<evidence type="ECO:0000313" key="1">
    <source>
        <dbReference type="EMBL" id="KIN93001.1"/>
    </source>
</evidence>
<dbReference type="InParanoid" id="A0A0C3J5L7"/>
<gene>
    <name evidence="1" type="ORF">M404DRAFT_610753</name>
</gene>
<reference evidence="2" key="2">
    <citation type="submission" date="2015-01" db="EMBL/GenBank/DDBJ databases">
        <title>Evolutionary Origins and Diversification of the Mycorrhizal Mutualists.</title>
        <authorList>
            <consortium name="DOE Joint Genome Institute"/>
            <consortium name="Mycorrhizal Genomics Consortium"/>
            <person name="Kohler A."/>
            <person name="Kuo A."/>
            <person name="Nagy L.G."/>
            <person name="Floudas D."/>
            <person name="Copeland A."/>
            <person name="Barry K.W."/>
            <person name="Cichocki N."/>
            <person name="Veneault-Fourrey C."/>
            <person name="LaButti K."/>
            <person name="Lindquist E.A."/>
            <person name="Lipzen A."/>
            <person name="Lundell T."/>
            <person name="Morin E."/>
            <person name="Murat C."/>
            <person name="Riley R."/>
            <person name="Ohm R."/>
            <person name="Sun H."/>
            <person name="Tunlid A."/>
            <person name="Henrissat B."/>
            <person name="Grigoriev I.V."/>
            <person name="Hibbett D.S."/>
            <person name="Martin F."/>
        </authorList>
    </citation>
    <scope>NUCLEOTIDE SEQUENCE [LARGE SCALE GENOMIC DNA]</scope>
    <source>
        <strain evidence="2">Marx 270</strain>
    </source>
</reference>
<accession>A0A0C3J5L7</accession>
<keyword evidence="2" id="KW-1185">Reference proteome</keyword>
<dbReference type="HOGENOM" id="CLU_1518477_0_0_1"/>